<dbReference type="OrthoDB" id="1434354at2759"/>
<dbReference type="AlphaFoldDB" id="A0A238BSS6"/>
<dbReference type="PROSITE" id="PS50191">
    <property type="entry name" value="CRAL_TRIO"/>
    <property type="match status" value="1"/>
</dbReference>
<dbReference type="CDD" id="cd00170">
    <property type="entry name" value="SEC14"/>
    <property type="match status" value="1"/>
</dbReference>
<dbReference type="InterPro" id="IPR001251">
    <property type="entry name" value="CRAL-TRIO_dom"/>
</dbReference>
<dbReference type="Gene3D" id="2.60.120.680">
    <property type="entry name" value="GOLD domain"/>
    <property type="match status" value="1"/>
</dbReference>
<proteinExistence type="predicted"/>
<dbReference type="InterPro" id="IPR053302">
    <property type="entry name" value="CRAL-TRIO_domain"/>
</dbReference>
<dbReference type="InterPro" id="IPR036598">
    <property type="entry name" value="GOLD_dom_sf"/>
</dbReference>
<dbReference type="PANTHER" id="PTHR47159:SF3">
    <property type="entry name" value="CRAL-TRIO DOMAIN-CONTAINING PROTEIN"/>
    <property type="match status" value="1"/>
</dbReference>
<dbReference type="Gene3D" id="3.40.525.10">
    <property type="entry name" value="CRAL-TRIO lipid binding domain"/>
    <property type="match status" value="1"/>
</dbReference>
<organism evidence="2 3">
    <name type="scientific">Onchocerca flexuosa</name>
    <dbReference type="NCBI Taxonomy" id="387005"/>
    <lineage>
        <taxon>Eukaryota</taxon>
        <taxon>Metazoa</taxon>
        <taxon>Ecdysozoa</taxon>
        <taxon>Nematoda</taxon>
        <taxon>Chromadorea</taxon>
        <taxon>Rhabditida</taxon>
        <taxon>Spirurina</taxon>
        <taxon>Spiruromorpha</taxon>
        <taxon>Filarioidea</taxon>
        <taxon>Onchocercidae</taxon>
        <taxon>Onchocerca</taxon>
    </lineage>
</organism>
<evidence type="ECO:0000313" key="2">
    <source>
        <dbReference type="EMBL" id="OZC07618.1"/>
    </source>
</evidence>
<dbReference type="Proteomes" id="UP000242913">
    <property type="component" value="Unassembled WGS sequence"/>
</dbReference>
<dbReference type="InterPro" id="IPR058960">
    <property type="entry name" value="Ctg-1-like_C"/>
</dbReference>
<dbReference type="SUPFAM" id="SSF52087">
    <property type="entry name" value="CRAL/TRIO domain"/>
    <property type="match status" value="1"/>
</dbReference>
<name>A0A238BSS6_9BILA</name>
<dbReference type="Pfam" id="PF00650">
    <property type="entry name" value="CRAL_TRIO"/>
    <property type="match status" value="1"/>
</dbReference>
<dbReference type="SUPFAM" id="SSF101576">
    <property type="entry name" value="Supernatant protein factor (SPF), C-terminal domain"/>
    <property type="match status" value="1"/>
</dbReference>
<evidence type="ECO:0000259" key="1">
    <source>
        <dbReference type="PROSITE" id="PS50191"/>
    </source>
</evidence>
<dbReference type="PANTHER" id="PTHR47159">
    <property type="entry name" value="PROTEIN CBG07705-RELATED"/>
    <property type="match status" value="1"/>
</dbReference>
<dbReference type="InterPro" id="IPR036865">
    <property type="entry name" value="CRAL-TRIO_dom_sf"/>
</dbReference>
<protein>
    <submittedName>
        <fullName evidence="2">CRAL/TRIO domain protein</fullName>
    </submittedName>
</protein>
<accession>A0A238BSS6</accession>
<dbReference type="InterPro" id="IPR036273">
    <property type="entry name" value="CRAL/TRIO_N_dom_sf"/>
</dbReference>
<reference evidence="2 3" key="1">
    <citation type="submission" date="2015-12" db="EMBL/GenBank/DDBJ databases">
        <title>Draft genome of the nematode, Onchocerca flexuosa.</title>
        <authorList>
            <person name="Mitreva M."/>
        </authorList>
    </citation>
    <scope>NUCLEOTIDE SEQUENCE [LARGE SCALE GENOMIC DNA]</scope>
    <source>
        <strain evidence="2">Red Deer</strain>
    </source>
</reference>
<dbReference type="SMART" id="SM00516">
    <property type="entry name" value="SEC14"/>
    <property type="match status" value="1"/>
</dbReference>
<gene>
    <name evidence="2" type="ORF">X798_05413</name>
</gene>
<sequence length="386" mass="44739">MYCRFGMSPCIISKKDKEAIETLRKAVKDMLTPYYDTDFNLLRWLQGHNYNFDVIIPKLKNHLLLRNSWDLDNLASKPRNHPLHTYWKAGLTGPAIKTPNIIVNIEQTGRNDYWGMIQTFSSSEIMFARTHDLELFLRQIMEMEEKTGQQASVMYIMDLTDLKFDKRLLTLLTGPLANISTFMSEHYVEMIHKFALVNVPSFMATIWTIVKPLLPDRTRQKVSIFGSNWKTEIQNLAVPEVLPVFWNDDKIKVFKAKLELAQPLDPRQHYKKEVDERSKVLSVGAGKTGTIDVNAKKGSVIRWCFHTDGYFAFSILYVDDQSREDSNSPINIYPVLTKMPGPTIVPIKDEIKCDKSGTYQIWFSNEHAWLHTLNIHYLIDVESENE</sequence>
<dbReference type="EMBL" id="KZ270027">
    <property type="protein sequence ID" value="OZC07618.1"/>
    <property type="molecule type" value="Genomic_DNA"/>
</dbReference>
<keyword evidence="3" id="KW-1185">Reference proteome</keyword>
<feature type="domain" description="CRAL-TRIO" evidence="1">
    <location>
        <begin position="79"/>
        <end position="254"/>
    </location>
</feature>
<dbReference type="Pfam" id="PF25883">
    <property type="entry name" value="F28H7_8_C"/>
    <property type="match status" value="1"/>
</dbReference>
<dbReference type="SUPFAM" id="SSF46938">
    <property type="entry name" value="CRAL/TRIO N-terminal domain"/>
    <property type="match status" value="1"/>
</dbReference>
<evidence type="ECO:0000313" key="3">
    <source>
        <dbReference type="Proteomes" id="UP000242913"/>
    </source>
</evidence>